<evidence type="ECO:0000313" key="1">
    <source>
        <dbReference type="EMBL" id="ONI44565.1"/>
    </source>
</evidence>
<sequence>MILHIVKDLSIFNPLVKSIARLFNTDTLLIESLILGSLEFSNGTAYISQFVSNGIHYLGMLSALIAFGGICVFFQTAQLFVNTKLSLNLYLLAKTIQAIFAYSYTLLLFPIYEAYTTGIPIQINSYRLSLVIGLFLIVGTGLKFAENMTSPVALKN</sequence>
<comment type="caution">
    <text evidence="1">The sequence shown here is derived from an EMBL/GenBank/DDBJ whole genome shotgun (WGS) entry which is preliminary data.</text>
</comment>
<proteinExistence type="predicted"/>
<gene>
    <name evidence="1" type="ORF">AN640_05320</name>
</gene>
<dbReference type="EMBL" id="LJHD01000103">
    <property type="protein sequence ID" value="ONI44565.1"/>
    <property type="molecule type" value="Genomic_DNA"/>
</dbReference>
<reference evidence="1" key="1">
    <citation type="submission" date="2016-08" db="EMBL/GenBank/DDBJ databases">
        <authorList>
            <person name="Ngugi D.K."/>
            <person name="Miyake S."/>
            <person name="Stingl U."/>
        </authorList>
    </citation>
    <scope>NUCLEOTIDE SEQUENCE</scope>
    <source>
        <strain evidence="1">SCG-D08WGA-EpuloA1</strain>
    </source>
</reference>
<name>A0ACC8XHY3_9FIRM</name>
<protein>
    <submittedName>
        <fullName evidence="1">Uncharacterized protein</fullName>
    </submittedName>
</protein>
<evidence type="ECO:0000313" key="2">
    <source>
        <dbReference type="Proteomes" id="UP000188637"/>
    </source>
</evidence>
<keyword evidence="2" id="KW-1185">Reference proteome</keyword>
<organism evidence="1 2">
    <name type="scientific">Candidatus Epulonipiscium fishelsonii</name>
    <dbReference type="NCBI Taxonomy" id="77094"/>
    <lineage>
        <taxon>Bacteria</taxon>
        <taxon>Bacillati</taxon>
        <taxon>Bacillota</taxon>
        <taxon>Clostridia</taxon>
        <taxon>Lachnospirales</taxon>
        <taxon>Lachnospiraceae</taxon>
        <taxon>Candidatus Epulonipiscium</taxon>
    </lineage>
</organism>
<accession>A0ACC8XHY3</accession>
<dbReference type="Proteomes" id="UP000188637">
    <property type="component" value="Unassembled WGS sequence"/>
</dbReference>